<feature type="transmembrane region" description="Helical" evidence="8">
    <location>
        <begin position="263"/>
        <end position="284"/>
    </location>
</feature>
<evidence type="ECO:0000256" key="2">
    <source>
        <dbReference type="ARBA" id="ARBA00022475"/>
    </source>
</evidence>
<feature type="transmembrane region" description="Helical" evidence="8">
    <location>
        <begin position="345"/>
        <end position="368"/>
    </location>
</feature>
<comment type="subcellular location">
    <subcellularLocation>
        <location evidence="1">Cell membrane</location>
        <topology evidence="1">Multi-pass membrane protein</topology>
    </subcellularLocation>
</comment>
<organism evidence="10 11">
    <name type="scientific">BD1-7 clade bacterium</name>
    <dbReference type="NCBI Taxonomy" id="2029982"/>
    <lineage>
        <taxon>Bacteria</taxon>
        <taxon>Pseudomonadati</taxon>
        <taxon>Pseudomonadota</taxon>
        <taxon>Gammaproteobacteria</taxon>
        <taxon>Cellvibrionales</taxon>
        <taxon>Spongiibacteraceae</taxon>
        <taxon>BD1-7 clade</taxon>
    </lineage>
</organism>
<feature type="domain" description="Glycosyltransferase RgtA/B/C/D-like" evidence="9">
    <location>
        <begin position="68"/>
        <end position="229"/>
    </location>
</feature>
<evidence type="ECO:0000313" key="10">
    <source>
        <dbReference type="EMBL" id="CAA0082345.1"/>
    </source>
</evidence>
<keyword evidence="4 10" id="KW-0808">Transferase</keyword>
<dbReference type="AlphaFoldDB" id="A0A5S9MY13"/>
<evidence type="ECO:0000256" key="6">
    <source>
        <dbReference type="ARBA" id="ARBA00022989"/>
    </source>
</evidence>
<dbReference type="GO" id="GO:0005886">
    <property type="term" value="C:plasma membrane"/>
    <property type="evidence" value="ECO:0007669"/>
    <property type="project" value="UniProtKB-SubCell"/>
</dbReference>
<keyword evidence="5 8" id="KW-0812">Transmembrane</keyword>
<dbReference type="InterPro" id="IPR050297">
    <property type="entry name" value="LipidA_mod_glycosyltrf_83"/>
</dbReference>
<dbReference type="PANTHER" id="PTHR33908">
    <property type="entry name" value="MANNOSYLTRANSFERASE YKCB-RELATED"/>
    <property type="match status" value="1"/>
</dbReference>
<evidence type="ECO:0000256" key="5">
    <source>
        <dbReference type="ARBA" id="ARBA00022692"/>
    </source>
</evidence>
<feature type="transmembrane region" description="Helical" evidence="8">
    <location>
        <begin position="416"/>
        <end position="436"/>
    </location>
</feature>
<dbReference type="GO" id="GO:0103015">
    <property type="term" value="F:4-amino-4-deoxy-L-arabinose transferase activity"/>
    <property type="evidence" value="ECO:0007669"/>
    <property type="project" value="UniProtKB-EC"/>
</dbReference>
<dbReference type="EMBL" id="CACSII010000001">
    <property type="protein sequence ID" value="CAA0082345.1"/>
    <property type="molecule type" value="Genomic_DNA"/>
</dbReference>
<keyword evidence="6 8" id="KW-1133">Transmembrane helix</keyword>
<evidence type="ECO:0000256" key="8">
    <source>
        <dbReference type="SAM" id="Phobius"/>
    </source>
</evidence>
<dbReference type="PANTHER" id="PTHR33908:SF3">
    <property type="entry name" value="UNDECAPRENYL PHOSPHATE-ALPHA-4-AMINO-4-DEOXY-L-ARABINOSE ARABINOSYL TRANSFERASE"/>
    <property type="match status" value="1"/>
</dbReference>
<reference evidence="10 11" key="1">
    <citation type="submission" date="2019-11" db="EMBL/GenBank/DDBJ databases">
        <authorList>
            <person name="Holert J."/>
        </authorList>
    </citation>
    <scope>NUCLEOTIDE SEQUENCE [LARGE SCALE GENOMIC DNA]</scope>
    <source>
        <strain evidence="10">BC5_2</strain>
    </source>
</reference>
<feature type="transmembrane region" description="Helical" evidence="8">
    <location>
        <begin position="388"/>
        <end position="404"/>
    </location>
</feature>
<name>A0A5S9MY13_9GAMM</name>
<evidence type="ECO:0000256" key="7">
    <source>
        <dbReference type="ARBA" id="ARBA00023136"/>
    </source>
</evidence>
<dbReference type="GO" id="GO:0009103">
    <property type="term" value="P:lipopolysaccharide biosynthetic process"/>
    <property type="evidence" value="ECO:0007669"/>
    <property type="project" value="UniProtKB-ARBA"/>
</dbReference>
<proteinExistence type="predicted"/>
<accession>A0A5S9MY13</accession>
<dbReference type="Pfam" id="PF13231">
    <property type="entry name" value="PMT_2"/>
    <property type="match status" value="1"/>
</dbReference>
<protein>
    <submittedName>
        <fullName evidence="10">Undecaprenyl phosphate-alpha-4-amino-4-deoxy-L-arabinose arabinosyl transferase</fullName>
        <ecNumber evidence="10">2.4.2.43</ecNumber>
    </submittedName>
</protein>
<dbReference type="EC" id="2.4.2.43" evidence="10"/>
<feature type="transmembrane region" description="Helical" evidence="8">
    <location>
        <begin position="89"/>
        <end position="109"/>
    </location>
</feature>
<keyword evidence="7 8" id="KW-0472">Membrane</keyword>
<gene>
    <name evidence="10" type="primary">arnT</name>
    <name evidence="10" type="ORF">DPBNPPHM_00449</name>
</gene>
<evidence type="ECO:0000256" key="1">
    <source>
        <dbReference type="ARBA" id="ARBA00004651"/>
    </source>
</evidence>
<keyword evidence="2" id="KW-1003">Cell membrane</keyword>
<feature type="transmembrane region" description="Helical" evidence="8">
    <location>
        <begin position="171"/>
        <end position="198"/>
    </location>
</feature>
<keyword evidence="3 10" id="KW-0328">Glycosyltransferase</keyword>
<feature type="transmembrane region" description="Helical" evidence="8">
    <location>
        <begin position="210"/>
        <end position="232"/>
    </location>
</feature>
<evidence type="ECO:0000256" key="3">
    <source>
        <dbReference type="ARBA" id="ARBA00022676"/>
    </source>
</evidence>
<dbReference type="Proteomes" id="UP000434580">
    <property type="component" value="Unassembled WGS sequence"/>
</dbReference>
<dbReference type="OrthoDB" id="9775035at2"/>
<evidence type="ECO:0000259" key="9">
    <source>
        <dbReference type="Pfam" id="PF13231"/>
    </source>
</evidence>
<dbReference type="InterPro" id="IPR038731">
    <property type="entry name" value="RgtA/B/C-like"/>
</dbReference>
<feature type="transmembrane region" description="Helical" evidence="8">
    <location>
        <begin position="12"/>
        <end position="36"/>
    </location>
</feature>
<sequence>MQNISRQLHQLAYSPWLIVIAFLVAVVIGLGATPLFDVDEGAFSEATREMLDSGNWAATYLNGVPRYDKPILIYWFQALSVSALGQHEWAYRLPSALFCGLWVAVLVSFAREQLGKHRAVIAGLFLVNILWVGMIGRAAIADALLNLILSLTLFDIWRYYQKPKLGTLLRVFAWMGLGFLTKGPVAIVIPAAVSLIFFTSRSQFMVLLRAFFHPLGWCVFLLIILPWLWLVYQDQGIGFFKGFFIDHNLERFSSTKEGHGGNLFYYVLTFPLVVLPFTGLLLRPLRYLKAYWARPFERYCLIWMAVILTIFSVSQTQLPHYVLNAVTPFALLSARYATRFKAPRAYLIPVIVLVVLFLLLPIITPLFLAQMPAYEQEMLSRIPVAFTAGYYVAAVLVLAALLFLQWRVRAPVWVKLIYAGVLQSIFVFHFVVPAYAELQQAPIKKAALMAKSADADVVAYRMHMPSFSVYRQEITYTVDKPKPGQWVYTRVNNLPRLQEAIAPDRYQVLYAEGGVRLVEIKNP</sequence>
<evidence type="ECO:0000256" key="4">
    <source>
        <dbReference type="ARBA" id="ARBA00022679"/>
    </source>
</evidence>
<dbReference type="GO" id="GO:0010041">
    <property type="term" value="P:response to iron(III) ion"/>
    <property type="evidence" value="ECO:0007669"/>
    <property type="project" value="TreeGrafter"/>
</dbReference>
<feature type="transmembrane region" description="Helical" evidence="8">
    <location>
        <begin position="121"/>
        <end position="151"/>
    </location>
</feature>
<evidence type="ECO:0000313" key="11">
    <source>
        <dbReference type="Proteomes" id="UP000434580"/>
    </source>
</evidence>